<evidence type="ECO:0000313" key="3">
    <source>
        <dbReference type="EMBL" id="KAL0454889.1"/>
    </source>
</evidence>
<dbReference type="EMBL" id="JACGWN010000003">
    <property type="protein sequence ID" value="KAL0454889.1"/>
    <property type="molecule type" value="Genomic_DNA"/>
</dbReference>
<dbReference type="Gene3D" id="2.130.10.10">
    <property type="entry name" value="YVTN repeat-like/Quinoprotein amine dehydrogenase"/>
    <property type="match status" value="1"/>
</dbReference>
<protein>
    <submittedName>
        <fullName evidence="3">Autophagy-related protein 18a</fullName>
    </submittedName>
</protein>
<comment type="caution">
    <text evidence="3">The sequence shown here is derived from an EMBL/GenBank/DDBJ whole genome shotgun (WGS) entry which is preliminary data.</text>
</comment>
<keyword evidence="2" id="KW-0677">Repeat</keyword>
<dbReference type="AlphaFoldDB" id="A0AAW2XNZ8"/>
<dbReference type="InterPro" id="IPR048720">
    <property type="entry name" value="PROPPIN"/>
</dbReference>
<evidence type="ECO:0000256" key="2">
    <source>
        <dbReference type="ARBA" id="ARBA00022737"/>
    </source>
</evidence>
<evidence type="ECO:0000256" key="1">
    <source>
        <dbReference type="ARBA" id="ARBA00022574"/>
    </source>
</evidence>
<dbReference type="InterPro" id="IPR011044">
    <property type="entry name" value="Quino_amine_DH_bsu"/>
</dbReference>
<dbReference type="SUPFAM" id="SSF50969">
    <property type="entry name" value="YVTN repeat-like/Quinoprotein amine dehydrogenase"/>
    <property type="match status" value="1"/>
</dbReference>
<sequence length="186" mass="20670">MKMIYVYDLKDQRLLQQIDTAPNRKGLCEISPSGRMVLVCLGWGTGEVRVEVLEHYGIRMSWLIKAHVSDVACVALLNDGRLLATASTKGTLVRGVQDIARKAASGGIVLPNNRSPEWLVVRFRVPKDIQHIVAFGHQKNTVHVIGTNGRFYICKFDLKAGGEMTQMECHNFLRSDFAGQSSNLST</sequence>
<dbReference type="PANTHER" id="PTHR11227">
    <property type="entry name" value="WD-REPEAT PROTEIN INTERACTING WITH PHOSPHOINOSIDES WIPI -RELATED"/>
    <property type="match status" value="1"/>
</dbReference>
<proteinExistence type="predicted"/>
<dbReference type="InterPro" id="IPR015943">
    <property type="entry name" value="WD40/YVTN_repeat-like_dom_sf"/>
</dbReference>
<reference evidence="3" key="1">
    <citation type="submission" date="2020-06" db="EMBL/GenBank/DDBJ databases">
        <authorList>
            <person name="Li T."/>
            <person name="Hu X."/>
            <person name="Zhang T."/>
            <person name="Song X."/>
            <person name="Zhang H."/>
            <person name="Dai N."/>
            <person name="Sheng W."/>
            <person name="Hou X."/>
            <person name="Wei L."/>
        </authorList>
    </citation>
    <scope>NUCLEOTIDE SEQUENCE</scope>
    <source>
        <strain evidence="3">KEN1</strain>
        <tissue evidence="3">Leaf</tissue>
    </source>
</reference>
<accession>A0AAW2XNZ8</accession>
<organism evidence="3">
    <name type="scientific">Sesamum latifolium</name>
    <dbReference type="NCBI Taxonomy" id="2727402"/>
    <lineage>
        <taxon>Eukaryota</taxon>
        <taxon>Viridiplantae</taxon>
        <taxon>Streptophyta</taxon>
        <taxon>Embryophyta</taxon>
        <taxon>Tracheophyta</taxon>
        <taxon>Spermatophyta</taxon>
        <taxon>Magnoliopsida</taxon>
        <taxon>eudicotyledons</taxon>
        <taxon>Gunneridae</taxon>
        <taxon>Pentapetalae</taxon>
        <taxon>asterids</taxon>
        <taxon>lamiids</taxon>
        <taxon>Lamiales</taxon>
        <taxon>Pedaliaceae</taxon>
        <taxon>Sesamum</taxon>
    </lineage>
</organism>
<gene>
    <name evidence="3" type="ORF">Slati_0828100</name>
</gene>
<keyword evidence="1" id="KW-0853">WD repeat</keyword>
<reference evidence="3" key="2">
    <citation type="journal article" date="2024" name="Plant">
        <title>Genomic evolution and insights into agronomic trait innovations of Sesamum species.</title>
        <authorList>
            <person name="Miao H."/>
            <person name="Wang L."/>
            <person name="Qu L."/>
            <person name="Liu H."/>
            <person name="Sun Y."/>
            <person name="Le M."/>
            <person name="Wang Q."/>
            <person name="Wei S."/>
            <person name="Zheng Y."/>
            <person name="Lin W."/>
            <person name="Duan Y."/>
            <person name="Cao H."/>
            <person name="Xiong S."/>
            <person name="Wang X."/>
            <person name="Wei L."/>
            <person name="Li C."/>
            <person name="Ma Q."/>
            <person name="Ju M."/>
            <person name="Zhao R."/>
            <person name="Li G."/>
            <person name="Mu C."/>
            <person name="Tian Q."/>
            <person name="Mei H."/>
            <person name="Zhang T."/>
            <person name="Gao T."/>
            <person name="Zhang H."/>
        </authorList>
    </citation>
    <scope>NUCLEOTIDE SEQUENCE</scope>
    <source>
        <strain evidence="3">KEN1</strain>
    </source>
</reference>
<name>A0AAW2XNZ8_9LAMI</name>